<dbReference type="CDD" id="cd10030">
    <property type="entry name" value="UDG-F4_TTUDGA_SPO1dp_like"/>
    <property type="match status" value="1"/>
</dbReference>
<keyword evidence="5" id="KW-0004">4Fe-4S</keyword>
<evidence type="ECO:0000256" key="10">
    <source>
        <dbReference type="ARBA" id="ARBA00023014"/>
    </source>
</evidence>
<dbReference type="SMART" id="SM00987">
    <property type="entry name" value="UreE_C"/>
    <property type="match status" value="1"/>
</dbReference>
<keyword evidence="9" id="KW-0408">Iron</keyword>
<dbReference type="RefSeq" id="WP_266085937.1">
    <property type="nucleotide sequence ID" value="NZ_RKLV01000002.1"/>
</dbReference>
<evidence type="ECO:0000256" key="11">
    <source>
        <dbReference type="ARBA" id="ARBA00023204"/>
    </source>
</evidence>
<dbReference type="InterPro" id="IPR036895">
    <property type="entry name" value="Uracil-DNA_glycosylase-like_sf"/>
</dbReference>
<dbReference type="Pfam" id="PF03167">
    <property type="entry name" value="UDG"/>
    <property type="match status" value="1"/>
</dbReference>
<evidence type="ECO:0000313" key="13">
    <source>
        <dbReference type="EMBL" id="MCX2818220.1"/>
    </source>
</evidence>
<proteinExistence type="inferred from homology"/>
<evidence type="ECO:0000256" key="5">
    <source>
        <dbReference type="ARBA" id="ARBA00022485"/>
    </source>
</evidence>
<dbReference type="InterPro" id="IPR051536">
    <property type="entry name" value="UDG_Type-4/5"/>
</dbReference>
<evidence type="ECO:0000313" key="14">
    <source>
        <dbReference type="Proteomes" id="UP001149411"/>
    </source>
</evidence>
<feature type="domain" description="Uracil-DNA glycosylase-like" evidence="12">
    <location>
        <begin position="23"/>
        <end position="172"/>
    </location>
</feature>
<dbReference type="Proteomes" id="UP001149411">
    <property type="component" value="Unassembled WGS sequence"/>
</dbReference>
<dbReference type="EMBL" id="RKLV01000002">
    <property type="protein sequence ID" value="MCX2818220.1"/>
    <property type="molecule type" value="Genomic_DNA"/>
</dbReference>
<dbReference type="GO" id="GO:0046872">
    <property type="term" value="F:metal ion binding"/>
    <property type="evidence" value="ECO:0007669"/>
    <property type="project" value="UniProtKB-KW"/>
</dbReference>
<keyword evidence="11" id="KW-0234">DNA repair</keyword>
<evidence type="ECO:0000256" key="7">
    <source>
        <dbReference type="ARBA" id="ARBA00022763"/>
    </source>
</evidence>
<evidence type="ECO:0000256" key="6">
    <source>
        <dbReference type="ARBA" id="ARBA00022723"/>
    </source>
</evidence>
<dbReference type="AlphaFoldDB" id="A0A9Q4C1J6"/>
<dbReference type="PANTHER" id="PTHR33693">
    <property type="entry name" value="TYPE-5 URACIL-DNA GLYCOSYLASE"/>
    <property type="match status" value="1"/>
</dbReference>
<gene>
    <name evidence="13" type="ORF">EGH25_02495</name>
</gene>
<evidence type="ECO:0000259" key="12">
    <source>
        <dbReference type="SMART" id="SM00986"/>
    </source>
</evidence>
<dbReference type="SMART" id="SM00986">
    <property type="entry name" value="UDG"/>
    <property type="match status" value="1"/>
</dbReference>
<keyword evidence="14" id="KW-1185">Reference proteome</keyword>
<evidence type="ECO:0000256" key="1">
    <source>
        <dbReference type="ARBA" id="ARBA00001400"/>
    </source>
</evidence>
<comment type="catalytic activity">
    <reaction evidence="1">
        <text>Hydrolyzes single-stranded DNA or mismatched double-stranded DNA and polynucleotides, releasing free uracil.</text>
        <dbReference type="EC" id="3.2.2.27"/>
    </reaction>
</comment>
<name>A0A9Q4C1J6_9EURY</name>
<organism evidence="13 14">
    <name type="scientific">Halorutilus salinus</name>
    <dbReference type="NCBI Taxonomy" id="2487751"/>
    <lineage>
        <taxon>Archaea</taxon>
        <taxon>Methanobacteriati</taxon>
        <taxon>Methanobacteriota</taxon>
        <taxon>Stenosarchaea group</taxon>
        <taxon>Halobacteria</taxon>
        <taxon>Halorutilales</taxon>
        <taxon>Halorutilaceae</taxon>
        <taxon>Halorutilus</taxon>
    </lineage>
</organism>
<dbReference type="Gene3D" id="3.40.470.10">
    <property type="entry name" value="Uracil-DNA glycosylase-like domain"/>
    <property type="match status" value="1"/>
</dbReference>
<evidence type="ECO:0000256" key="4">
    <source>
        <dbReference type="ARBA" id="ARBA00019403"/>
    </source>
</evidence>
<dbReference type="InterPro" id="IPR005273">
    <property type="entry name" value="Ura-DNA_glyco_family4"/>
</dbReference>
<protein>
    <recommendedName>
        <fullName evidence="4">Type-4 uracil-DNA glycosylase</fullName>
        <ecNumber evidence="3">3.2.2.27</ecNumber>
    </recommendedName>
</protein>
<reference evidence="13" key="1">
    <citation type="submission" date="2022-09" db="EMBL/GenBank/DDBJ databases">
        <title>Haloadaptaus new haloarchaeum isolated from saline soil.</title>
        <authorList>
            <person name="Duran-Viseras A."/>
            <person name="Sanchez-Porro C."/>
            <person name="Ventosa A."/>
        </authorList>
    </citation>
    <scope>NUCLEOTIDE SEQUENCE</scope>
    <source>
        <strain evidence="13">F3-133</strain>
    </source>
</reference>
<dbReference type="GO" id="GO:0051539">
    <property type="term" value="F:4 iron, 4 sulfur cluster binding"/>
    <property type="evidence" value="ECO:0007669"/>
    <property type="project" value="UniProtKB-KW"/>
</dbReference>
<keyword evidence="8" id="KW-0378">Hydrolase</keyword>
<dbReference type="PANTHER" id="PTHR33693:SF1">
    <property type="entry name" value="TYPE-4 URACIL-DNA GLYCOSYLASE"/>
    <property type="match status" value="1"/>
</dbReference>
<comment type="caution">
    <text evidence="13">The sequence shown here is derived from an EMBL/GenBank/DDBJ whole genome shotgun (WGS) entry which is preliminary data.</text>
</comment>
<dbReference type="GO" id="GO:0004844">
    <property type="term" value="F:uracil DNA N-glycosylase activity"/>
    <property type="evidence" value="ECO:0007669"/>
    <property type="project" value="UniProtKB-EC"/>
</dbReference>
<evidence type="ECO:0000256" key="3">
    <source>
        <dbReference type="ARBA" id="ARBA00012030"/>
    </source>
</evidence>
<dbReference type="InterPro" id="IPR005122">
    <property type="entry name" value="Uracil-DNA_glycosylase-like"/>
</dbReference>
<dbReference type="SUPFAM" id="SSF52141">
    <property type="entry name" value="Uracil-DNA glycosylase-like"/>
    <property type="match status" value="1"/>
</dbReference>
<dbReference type="EC" id="3.2.2.27" evidence="3"/>
<dbReference type="NCBIfam" id="TIGR00758">
    <property type="entry name" value="UDG_fam4"/>
    <property type="match status" value="1"/>
</dbReference>
<dbReference type="GO" id="GO:0006281">
    <property type="term" value="P:DNA repair"/>
    <property type="evidence" value="ECO:0007669"/>
    <property type="project" value="UniProtKB-KW"/>
</dbReference>
<accession>A0A9Q4C1J6</accession>
<comment type="similarity">
    <text evidence="2">Belongs to the uracil-DNA glycosylase (UDG) superfamily. Type 4 (UDGa) family.</text>
</comment>
<evidence type="ECO:0000256" key="9">
    <source>
        <dbReference type="ARBA" id="ARBA00023004"/>
    </source>
</evidence>
<keyword evidence="6" id="KW-0479">Metal-binding</keyword>
<keyword evidence="10" id="KW-0411">Iron-sulfur</keyword>
<sequence>MEYTVDACDRCDSLVESRSRIVNGVGDGSLGVVFVGEAPGADEDEQGEPFVGRSGGILTEKLNDLGVSRDEVRITNSVRCRPPDNRDPHVGELESCRPYLVAEIDTYDPDVVCTLGRVPTTNLVDGVTAMRDVVGDELRTRLGAKERTVVPCYHPAAMLYDRSKEGVIDETLGRVVELARS</sequence>
<evidence type="ECO:0000256" key="8">
    <source>
        <dbReference type="ARBA" id="ARBA00022801"/>
    </source>
</evidence>
<keyword evidence="7" id="KW-0227">DNA damage</keyword>
<evidence type="ECO:0000256" key="2">
    <source>
        <dbReference type="ARBA" id="ARBA00006521"/>
    </source>
</evidence>